<sequence>MTEESDDEVDSDESYVPRKGELFSSDHDSGSELDPNEYFDEVVDENTSCTASTSQLTTIGLSSPATVLYQPTVCASIAPVDNEDESDNDLTENYTNTSLFGRRNCFEWKSKTFSCAHYRKTHIKNHYDRIKVFILIRALRFDDSTTRKVKEETDPAAAVSNICNMFVENCQKNYAMAAHGCIDETHVPFKGRFRFLVYMPKKPAKYGLKLLCLTDTQNTYFYNAYIYTGKGSDGATHTPAERKLKIPSQAVVHLTKCLYKTNQNIMSGNWFC</sequence>
<proteinExistence type="predicted"/>
<comment type="caution">
    <text evidence="3">The sequence shown here is derived from an EMBL/GenBank/DDBJ whole genome shotgun (WGS) entry which is preliminary data.</text>
</comment>
<dbReference type="PANTHER" id="PTHR46599">
    <property type="entry name" value="PIGGYBAC TRANSPOSABLE ELEMENT-DERIVED PROTEIN 4"/>
    <property type="match status" value="1"/>
</dbReference>
<feature type="region of interest" description="Disordered" evidence="1">
    <location>
        <begin position="1"/>
        <end position="36"/>
    </location>
</feature>
<dbReference type="PANTHER" id="PTHR46599:SF6">
    <property type="entry name" value="DUAL SPECIFICITY PHOSPHATASE 26"/>
    <property type="match status" value="1"/>
</dbReference>
<gene>
    <name evidence="3" type="ORF">PR048_006101</name>
</gene>
<evidence type="ECO:0000259" key="2">
    <source>
        <dbReference type="Pfam" id="PF13843"/>
    </source>
</evidence>
<evidence type="ECO:0000256" key="1">
    <source>
        <dbReference type="SAM" id="MobiDB-lite"/>
    </source>
</evidence>
<protein>
    <recommendedName>
        <fullName evidence="2">PiggyBac transposable element-derived protein domain-containing protein</fullName>
    </recommendedName>
</protein>
<evidence type="ECO:0000313" key="3">
    <source>
        <dbReference type="EMBL" id="KAJ8893503.1"/>
    </source>
</evidence>
<feature type="compositionally biased region" description="Acidic residues" evidence="1">
    <location>
        <begin position="1"/>
        <end position="13"/>
    </location>
</feature>
<dbReference type="Proteomes" id="UP001159363">
    <property type="component" value="Chromosome 2"/>
</dbReference>
<dbReference type="Pfam" id="PF13843">
    <property type="entry name" value="DDE_Tnp_1_7"/>
    <property type="match status" value="1"/>
</dbReference>
<dbReference type="InterPro" id="IPR029526">
    <property type="entry name" value="PGBD"/>
</dbReference>
<dbReference type="EMBL" id="JARBHB010000002">
    <property type="protein sequence ID" value="KAJ8893503.1"/>
    <property type="molecule type" value="Genomic_DNA"/>
</dbReference>
<keyword evidence="4" id="KW-1185">Reference proteome</keyword>
<feature type="domain" description="PiggyBac transposable element-derived protein" evidence="2">
    <location>
        <begin position="135"/>
        <end position="272"/>
    </location>
</feature>
<reference evidence="3 4" key="1">
    <citation type="submission" date="2023-02" db="EMBL/GenBank/DDBJ databases">
        <title>LHISI_Scaffold_Assembly.</title>
        <authorList>
            <person name="Stuart O.P."/>
            <person name="Cleave R."/>
            <person name="Magrath M.J.L."/>
            <person name="Mikheyev A.S."/>
        </authorList>
    </citation>
    <scope>NUCLEOTIDE SEQUENCE [LARGE SCALE GENOMIC DNA]</scope>
    <source>
        <strain evidence="3">Daus_M_001</strain>
        <tissue evidence="3">Leg muscle</tissue>
    </source>
</reference>
<name>A0ABQ9IA15_9NEOP</name>
<organism evidence="3 4">
    <name type="scientific">Dryococelus australis</name>
    <dbReference type="NCBI Taxonomy" id="614101"/>
    <lineage>
        <taxon>Eukaryota</taxon>
        <taxon>Metazoa</taxon>
        <taxon>Ecdysozoa</taxon>
        <taxon>Arthropoda</taxon>
        <taxon>Hexapoda</taxon>
        <taxon>Insecta</taxon>
        <taxon>Pterygota</taxon>
        <taxon>Neoptera</taxon>
        <taxon>Polyneoptera</taxon>
        <taxon>Phasmatodea</taxon>
        <taxon>Verophasmatodea</taxon>
        <taxon>Anareolatae</taxon>
        <taxon>Phasmatidae</taxon>
        <taxon>Eurycanthinae</taxon>
        <taxon>Dryococelus</taxon>
    </lineage>
</organism>
<evidence type="ECO:0000313" key="4">
    <source>
        <dbReference type="Proteomes" id="UP001159363"/>
    </source>
</evidence>
<feature type="compositionally biased region" description="Basic and acidic residues" evidence="1">
    <location>
        <begin position="15"/>
        <end position="30"/>
    </location>
</feature>
<accession>A0ABQ9IA15</accession>